<dbReference type="InterPro" id="IPR019734">
    <property type="entry name" value="TPR_rpt"/>
</dbReference>
<sequence>MRKTVGCLVCVAALAACATPSRYEWGDYERSLYGYARSPELRDQYEQSLRDAIDVGEKTNRVAPGIYAELGYLLLEEGDERGAAEAFEREMELFPESRAFIERVMGRTTLADNAETDR</sequence>
<protein>
    <recommendedName>
        <fullName evidence="5">DUF4810 domain-containing protein</fullName>
    </recommendedName>
</protein>
<keyword evidence="4" id="KW-1185">Reference proteome</keyword>
<feature type="chain" id="PRO_5032753434" description="DUF4810 domain-containing protein" evidence="2">
    <location>
        <begin position="19"/>
        <end position="118"/>
    </location>
</feature>
<keyword evidence="2" id="KW-0732">Signal</keyword>
<reference evidence="3 4" key="1">
    <citation type="submission" date="2020-08" db="EMBL/GenBank/DDBJ databases">
        <title>Genomic Encyclopedia of Type Strains, Phase IV (KMG-IV): sequencing the most valuable type-strain genomes for metagenomic binning, comparative biology and taxonomic classification.</title>
        <authorList>
            <person name="Goeker M."/>
        </authorList>
    </citation>
    <scope>NUCLEOTIDE SEQUENCE [LARGE SCALE GENOMIC DNA]</scope>
    <source>
        <strain evidence="3 4">DSM 102850</strain>
    </source>
</reference>
<dbReference type="RefSeq" id="WP_183818027.1">
    <property type="nucleotide sequence ID" value="NZ_JACHOB010000004.1"/>
</dbReference>
<evidence type="ECO:0008006" key="5">
    <source>
        <dbReference type="Google" id="ProtNLM"/>
    </source>
</evidence>
<dbReference type="Proteomes" id="UP000563524">
    <property type="component" value="Unassembled WGS sequence"/>
</dbReference>
<feature type="signal peptide" evidence="2">
    <location>
        <begin position="1"/>
        <end position="18"/>
    </location>
</feature>
<evidence type="ECO:0000313" key="4">
    <source>
        <dbReference type="Proteomes" id="UP000563524"/>
    </source>
</evidence>
<dbReference type="InterPro" id="IPR014508">
    <property type="entry name" value="UCP020555_TPR-like"/>
</dbReference>
<evidence type="ECO:0000313" key="3">
    <source>
        <dbReference type="EMBL" id="MBB4659427.1"/>
    </source>
</evidence>
<gene>
    <name evidence="3" type="ORF">GGQ59_001964</name>
</gene>
<dbReference type="InterPro" id="IPR011990">
    <property type="entry name" value="TPR-like_helical_dom_sf"/>
</dbReference>
<evidence type="ECO:0000256" key="1">
    <source>
        <dbReference type="PROSITE-ProRule" id="PRU00339"/>
    </source>
</evidence>
<dbReference type="AlphaFoldDB" id="A0A840I3S1"/>
<dbReference type="PROSITE" id="PS50005">
    <property type="entry name" value="TPR"/>
    <property type="match status" value="1"/>
</dbReference>
<dbReference type="Pfam" id="PF16068">
    <property type="entry name" value="DUF4810"/>
    <property type="match status" value="1"/>
</dbReference>
<dbReference type="Gene3D" id="1.25.40.10">
    <property type="entry name" value="Tetratricopeptide repeat domain"/>
    <property type="match status" value="1"/>
</dbReference>
<accession>A0A840I3S1</accession>
<name>A0A840I3S1_9PROT</name>
<evidence type="ECO:0000256" key="2">
    <source>
        <dbReference type="SAM" id="SignalP"/>
    </source>
</evidence>
<organism evidence="3 4">
    <name type="scientific">Parvularcula dongshanensis</name>
    <dbReference type="NCBI Taxonomy" id="1173995"/>
    <lineage>
        <taxon>Bacteria</taxon>
        <taxon>Pseudomonadati</taxon>
        <taxon>Pseudomonadota</taxon>
        <taxon>Alphaproteobacteria</taxon>
        <taxon>Parvularculales</taxon>
        <taxon>Parvularculaceae</taxon>
        <taxon>Parvularcula</taxon>
    </lineage>
</organism>
<feature type="repeat" description="TPR" evidence="1">
    <location>
        <begin position="64"/>
        <end position="97"/>
    </location>
</feature>
<dbReference type="SUPFAM" id="SSF48452">
    <property type="entry name" value="TPR-like"/>
    <property type="match status" value="1"/>
</dbReference>
<dbReference type="PROSITE" id="PS51257">
    <property type="entry name" value="PROKAR_LIPOPROTEIN"/>
    <property type="match status" value="1"/>
</dbReference>
<proteinExistence type="predicted"/>
<keyword evidence="1" id="KW-0802">TPR repeat</keyword>
<comment type="caution">
    <text evidence="3">The sequence shown here is derived from an EMBL/GenBank/DDBJ whole genome shotgun (WGS) entry which is preliminary data.</text>
</comment>
<dbReference type="EMBL" id="JACHOB010000004">
    <property type="protein sequence ID" value="MBB4659427.1"/>
    <property type="molecule type" value="Genomic_DNA"/>
</dbReference>